<evidence type="ECO:0000256" key="2">
    <source>
        <dbReference type="ARBA" id="ARBA00022723"/>
    </source>
</evidence>
<dbReference type="InterPro" id="IPR008972">
    <property type="entry name" value="Cupredoxin"/>
</dbReference>
<reference evidence="11 12" key="1">
    <citation type="submission" date="2017-06" db="EMBL/GenBank/DDBJ databases">
        <title>Ant-infecting Ophiocordyceps genomes reveal a high diversity of potential behavioral manipulation genes and a possible major role for enterotoxins.</title>
        <authorList>
            <person name="De Bekker C."/>
            <person name="Evans H.C."/>
            <person name="Brachmann A."/>
            <person name="Hughes D.P."/>
        </authorList>
    </citation>
    <scope>NUCLEOTIDE SEQUENCE [LARGE SCALE GENOMIC DNA]</scope>
    <source>
        <strain evidence="11 12">Map16</strain>
    </source>
</reference>
<dbReference type="Pfam" id="PF07732">
    <property type="entry name" value="Cu-oxidase_3"/>
    <property type="match status" value="1"/>
</dbReference>
<keyword evidence="3" id="KW-0732">Signal</keyword>
<dbReference type="Gene3D" id="2.60.40.420">
    <property type="entry name" value="Cupredoxins - blue copper proteins"/>
    <property type="match status" value="3"/>
</dbReference>
<dbReference type="OrthoDB" id="2121828at2759"/>
<dbReference type="InterPro" id="IPR045087">
    <property type="entry name" value="Cu-oxidase_fam"/>
</dbReference>
<dbReference type="Pfam" id="PF07731">
    <property type="entry name" value="Cu-oxidase_2"/>
    <property type="match status" value="1"/>
</dbReference>
<dbReference type="InterPro" id="IPR033138">
    <property type="entry name" value="Cu_oxidase_CS"/>
</dbReference>
<evidence type="ECO:0000256" key="6">
    <source>
        <dbReference type="ARBA" id="ARBA00023180"/>
    </source>
</evidence>
<evidence type="ECO:0000256" key="4">
    <source>
        <dbReference type="ARBA" id="ARBA00023002"/>
    </source>
</evidence>
<proteinExistence type="inferred from homology"/>
<evidence type="ECO:0000256" key="7">
    <source>
        <dbReference type="SAM" id="Phobius"/>
    </source>
</evidence>
<dbReference type="CDD" id="cd04205">
    <property type="entry name" value="CuRO_2_LCC_like"/>
    <property type="match status" value="1"/>
</dbReference>
<evidence type="ECO:0000259" key="9">
    <source>
        <dbReference type="Pfam" id="PF07731"/>
    </source>
</evidence>
<dbReference type="InterPro" id="IPR002355">
    <property type="entry name" value="Cu_oxidase_Cu_BS"/>
</dbReference>
<keyword evidence="7" id="KW-1133">Transmembrane helix</keyword>
<sequence>MPPTEDAHLLDYRCPRRSLLARVSKWSVLALLALATLLALPLLAYTRRQRHPGFVVGHGDGGQLAIGLHPERHVWREPRVLVFNWTVTKGMRTPDGVEKMVYLVNDLFPGPTIEARSGDRIIVDVANRLENETLALHWHGLQMKGHNAMDGAVGITQCAIQPGRSFVYDFTIGDDEHGTFWWHGHSQLQRGDGLFGGLVVYQPGGERAVEDEVLLLVGDWFHRSQMDVLAWFAHHGSLGNEPVPDSLLVNGRGRFDCHKAVPARPVVCSQQHLDPVFRSRRRTRVRIVNTGSVAGFTLAVEGGWLRAVAVDGGCRTIVLYIKTQTLSRFANKPLGFVNHTSWKPQPQPLLSLNRSRWDENQLVPFIPSTSPPTTVDLIINNLDDGSHPIHLHGYSFHILSSHRERGRDGWGSYNPFETPPSNMNLEDAVVKDTVAVPRRGHVVLRLTAGNPGLWMLHCHMLVHMGTGMVAALHVGGDLRHEGVEAEAAGLCGLAG</sequence>
<organism evidence="11 12">
    <name type="scientific">Ophiocordyceps camponoti-rufipedis</name>
    <dbReference type="NCBI Taxonomy" id="2004952"/>
    <lineage>
        <taxon>Eukaryota</taxon>
        <taxon>Fungi</taxon>
        <taxon>Dikarya</taxon>
        <taxon>Ascomycota</taxon>
        <taxon>Pezizomycotina</taxon>
        <taxon>Sordariomycetes</taxon>
        <taxon>Hypocreomycetidae</taxon>
        <taxon>Hypocreales</taxon>
        <taxon>Ophiocordycipitaceae</taxon>
        <taxon>Ophiocordyceps</taxon>
    </lineage>
</organism>
<dbReference type="SUPFAM" id="SSF49503">
    <property type="entry name" value="Cupredoxins"/>
    <property type="match status" value="3"/>
</dbReference>
<dbReference type="EMBL" id="NJES01000301">
    <property type="protein sequence ID" value="PHH74030.1"/>
    <property type="molecule type" value="Genomic_DNA"/>
</dbReference>
<dbReference type="CDD" id="cd04206">
    <property type="entry name" value="CuRO_1_LCC_like"/>
    <property type="match status" value="1"/>
</dbReference>
<dbReference type="GO" id="GO:0016491">
    <property type="term" value="F:oxidoreductase activity"/>
    <property type="evidence" value="ECO:0007669"/>
    <property type="project" value="UniProtKB-KW"/>
</dbReference>
<dbReference type="Proteomes" id="UP000226431">
    <property type="component" value="Unassembled WGS sequence"/>
</dbReference>
<dbReference type="AlphaFoldDB" id="A0A2C5Z2L7"/>
<dbReference type="InterPro" id="IPR001117">
    <property type="entry name" value="Cu-oxidase_2nd"/>
</dbReference>
<feature type="transmembrane region" description="Helical" evidence="7">
    <location>
        <begin position="26"/>
        <end position="45"/>
    </location>
</feature>
<evidence type="ECO:0008006" key="13">
    <source>
        <dbReference type="Google" id="ProtNLM"/>
    </source>
</evidence>
<dbReference type="InterPro" id="IPR011706">
    <property type="entry name" value="Cu-oxidase_C"/>
</dbReference>
<accession>A0A2C5Z2L7</accession>
<keyword evidence="4" id="KW-0560">Oxidoreductase</keyword>
<protein>
    <recommendedName>
        <fullName evidence="13">Multicopper oxidase</fullName>
    </recommendedName>
</protein>
<evidence type="ECO:0000256" key="1">
    <source>
        <dbReference type="ARBA" id="ARBA00010609"/>
    </source>
</evidence>
<dbReference type="GO" id="GO:0005507">
    <property type="term" value="F:copper ion binding"/>
    <property type="evidence" value="ECO:0007669"/>
    <property type="project" value="InterPro"/>
</dbReference>
<evidence type="ECO:0000256" key="3">
    <source>
        <dbReference type="ARBA" id="ARBA00022729"/>
    </source>
</evidence>
<keyword evidence="2" id="KW-0479">Metal-binding</keyword>
<dbReference type="STRING" id="2004952.A0A2C5Z2L7"/>
<feature type="domain" description="Plastocyanin-like" evidence="8">
    <location>
        <begin position="212"/>
        <end position="313"/>
    </location>
</feature>
<evidence type="ECO:0000313" key="11">
    <source>
        <dbReference type="EMBL" id="PHH74030.1"/>
    </source>
</evidence>
<keyword evidence="7" id="KW-0812">Transmembrane</keyword>
<keyword evidence="6" id="KW-0325">Glycoprotein</keyword>
<dbReference type="Pfam" id="PF00394">
    <property type="entry name" value="Cu-oxidase"/>
    <property type="match status" value="1"/>
</dbReference>
<keyword evidence="5" id="KW-0186">Copper</keyword>
<evidence type="ECO:0000259" key="8">
    <source>
        <dbReference type="Pfam" id="PF00394"/>
    </source>
</evidence>
<dbReference type="PANTHER" id="PTHR11709:SF511">
    <property type="entry name" value="LACCASE"/>
    <property type="match status" value="1"/>
</dbReference>
<dbReference type="PROSITE" id="PS00079">
    <property type="entry name" value="MULTICOPPER_OXIDASE1"/>
    <property type="match status" value="1"/>
</dbReference>
<feature type="domain" description="Plastocyanin-like" evidence="9">
    <location>
        <begin position="372"/>
        <end position="474"/>
    </location>
</feature>
<keyword evidence="7" id="KW-0472">Membrane</keyword>
<evidence type="ECO:0000259" key="10">
    <source>
        <dbReference type="Pfam" id="PF07732"/>
    </source>
</evidence>
<name>A0A2C5Z2L7_9HYPO</name>
<dbReference type="InterPro" id="IPR011707">
    <property type="entry name" value="Cu-oxidase-like_N"/>
</dbReference>
<keyword evidence="12" id="KW-1185">Reference proteome</keyword>
<evidence type="ECO:0000313" key="12">
    <source>
        <dbReference type="Proteomes" id="UP000226431"/>
    </source>
</evidence>
<comment type="similarity">
    <text evidence="1">Belongs to the multicopper oxidase family.</text>
</comment>
<dbReference type="PANTHER" id="PTHR11709">
    <property type="entry name" value="MULTI-COPPER OXIDASE"/>
    <property type="match status" value="1"/>
</dbReference>
<dbReference type="PROSITE" id="PS00080">
    <property type="entry name" value="MULTICOPPER_OXIDASE2"/>
    <property type="match status" value="1"/>
</dbReference>
<gene>
    <name evidence="11" type="ORF">CDD80_3413</name>
</gene>
<evidence type="ECO:0000256" key="5">
    <source>
        <dbReference type="ARBA" id="ARBA00023008"/>
    </source>
</evidence>
<comment type="caution">
    <text evidence="11">The sequence shown here is derived from an EMBL/GenBank/DDBJ whole genome shotgun (WGS) entry which is preliminary data.</text>
</comment>
<feature type="domain" description="Plastocyanin-like" evidence="10">
    <location>
        <begin position="87"/>
        <end position="203"/>
    </location>
</feature>